<comment type="caution">
    <text evidence="4">The sequence shown here is derived from an EMBL/GenBank/DDBJ whole genome shotgun (WGS) entry which is preliminary data.</text>
</comment>
<feature type="domain" description="LytR/CpsA/Psr regulator C-terminal" evidence="3">
    <location>
        <begin position="58"/>
        <end position="144"/>
    </location>
</feature>
<gene>
    <name evidence="4" type="ORF">QLQ12_32215</name>
</gene>
<dbReference type="Pfam" id="PF13399">
    <property type="entry name" value="LytR_C"/>
    <property type="match status" value="1"/>
</dbReference>
<evidence type="ECO:0000256" key="2">
    <source>
        <dbReference type="SAM" id="Phobius"/>
    </source>
</evidence>
<protein>
    <submittedName>
        <fullName evidence="4">LytR C-terminal domain-containing protein</fullName>
    </submittedName>
</protein>
<organism evidence="4 5">
    <name type="scientific">Actinoplanes sandaracinus</name>
    <dbReference type="NCBI Taxonomy" id="3045177"/>
    <lineage>
        <taxon>Bacteria</taxon>
        <taxon>Bacillati</taxon>
        <taxon>Actinomycetota</taxon>
        <taxon>Actinomycetes</taxon>
        <taxon>Micromonosporales</taxon>
        <taxon>Micromonosporaceae</taxon>
        <taxon>Actinoplanes</taxon>
    </lineage>
</organism>
<keyword evidence="2" id="KW-1133">Transmembrane helix</keyword>
<evidence type="ECO:0000313" key="5">
    <source>
        <dbReference type="Proteomes" id="UP001241758"/>
    </source>
</evidence>
<evidence type="ECO:0000256" key="1">
    <source>
        <dbReference type="SAM" id="MobiDB-lite"/>
    </source>
</evidence>
<feature type="region of interest" description="Disordered" evidence="1">
    <location>
        <begin position="154"/>
        <end position="188"/>
    </location>
</feature>
<evidence type="ECO:0000313" key="4">
    <source>
        <dbReference type="EMBL" id="MDI6103284.1"/>
    </source>
</evidence>
<dbReference type="EMBL" id="JASCTH010000024">
    <property type="protein sequence ID" value="MDI6103284.1"/>
    <property type="molecule type" value="Genomic_DNA"/>
</dbReference>
<keyword evidence="2" id="KW-0812">Transmembrane</keyword>
<dbReference type="RefSeq" id="WP_282764296.1">
    <property type="nucleotide sequence ID" value="NZ_JASCTH010000024.1"/>
</dbReference>
<keyword evidence="5" id="KW-1185">Reference proteome</keyword>
<keyword evidence="2" id="KW-0472">Membrane</keyword>
<dbReference type="InterPro" id="IPR027381">
    <property type="entry name" value="LytR/CpsA/Psr_C"/>
</dbReference>
<dbReference type="Proteomes" id="UP001241758">
    <property type="component" value="Unassembled WGS sequence"/>
</dbReference>
<evidence type="ECO:0000259" key="3">
    <source>
        <dbReference type="Pfam" id="PF13399"/>
    </source>
</evidence>
<reference evidence="4 5" key="1">
    <citation type="submission" date="2023-05" db="EMBL/GenBank/DDBJ databases">
        <title>Actinoplanes sp. NEAU-A12 genome sequencing.</title>
        <authorList>
            <person name="Wang Z.-S."/>
        </authorList>
    </citation>
    <scope>NUCLEOTIDE SEQUENCE [LARGE SCALE GENOMIC DNA]</scope>
    <source>
        <strain evidence="4 5">NEAU-A12</strain>
    </source>
</reference>
<accession>A0ABT6WU66</accession>
<feature type="compositionally biased region" description="Basic and acidic residues" evidence="1">
    <location>
        <begin position="173"/>
        <end position="188"/>
    </location>
</feature>
<dbReference type="Gene3D" id="3.30.70.2390">
    <property type="match status" value="1"/>
</dbReference>
<name>A0ABT6WU66_9ACTN</name>
<feature type="transmembrane region" description="Helical" evidence="2">
    <location>
        <begin position="6"/>
        <end position="28"/>
    </location>
</feature>
<sequence length="188" mass="20116">MSFARVRALVVVGVLTVAAVVFVVVALFRDTQRDLASGGCPAGAPLADIRLPNDPAKVTIKVFNGTKRADLAEQVSNEFANRRFVVQEVGKTKTKVEGVAEIRYGPDTVGKAHLLQAYFLAHSTMVYNAKREGDVVDIIIGDKFQALATTTEVNQSLGAEGEPTLPPGACVKPAEKPAEEPSEPETRQ</sequence>
<proteinExistence type="predicted"/>